<dbReference type="Proteomes" id="UP000036681">
    <property type="component" value="Unplaced"/>
</dbReference>
<accession>A0A0M3IV38</accession>
<protein>
    <submittedName>
        <fullName evidence="2">Uncharacterized protein</fullName>
    </submittedName>
</protein>
<dbReference type="WBParaSite" id="ALUE_0002261601-mRNA-1">
    <property type="protein sequence ID" value="ALUE_0002261601-mRNA-1"/>
    <property type="gene ID" value="ALUE_0002261601"/>
</dbReference>
<name>A0A0M3IV38_ASCLU</name>
<evidence type="ECO:0000313" key="2">
    <source>
        <dbReference type="WBParaSite" id="ALUE_0002261601-mRNA-1"/>
    </source>
</evidence>
<reference evidence="2" key="1">
    <citation type="submission" date="2017-02" db="UniProtKB">
        <authorList>
            <consortium name="WormBaseParasite"/>
        </authorList>
    </citation>
    <scope>IDENTIFICATION</scope>
</reference>
<keyword evidence="1" id="KW-1185">Reference proteome</keyword>
<dbReference type="AlphaFoldDB" id="A0A0M3IV38"/>
<organism evidence="1 2">
    <name type="scientific">Ascaris lumbricoides</name>
    <name type="common">Giant roundworm</name>
    <dbReference type="NCBI Taxonomy" id="6252"/>
    <lineage>
        <taxon>Eukaryota</taxon>
        <taxon>Metazoa</taxon>
        <taxon>Ecdysozoa</taxon>
        <taxon>Nematoda</taxon>
        <taxon>Chromadorea</taxon>
        <taxon>Rhabditida</taxon>
        <taxon>Spirurina</taxon>
        <taxon>Ascaridomorpha</taxon>
        <taxon>Ascaridoidea</taxon>
        <taxon>Ascarididae</taxon>
        <taxon>Ascaris</taxon>
    </lineage>
</organism>
<evidence type="ECO:0000313" key="1">
    <source>
        <dbReference type="Proteomes" id="UP000036681"/>
    </source>
</evidence>
<sequence>MTEDCARIMTTDEAYCCSEAPTKTQQGKNTTVMPNSRTTPALNTVGKMRVAQFESQRFCLKLQGGWDIMGV</sequence>
<proteinExistence type="predicted"/>